<keyword evidence="1" id="KW-0732">Signal</keyword>
<accession>A0A9J6Z965</accession>
<evidence type="ECO:0000256" key="1">
    <source>
        <dbReference type="SAM" id="SignalP"/>
    </source>
</evidence>
<dbReference type="Proteomes" id="UP001056756">
    <property type="component" value="Chromosome"/>
</dbReference>
<feature type="chain" id="PRO_5039927418" description="Alpha/beta hydrolase family protein" evidence="1">
    <location>
        <begin position="25"/>
        <end position="541"/>
    </location>
</feature>
<evidence type="ECO:0008006" key="4">
    <source>
        <dbReference type="Google" id="ProtNLM"/>
    </source>
</evidence>
<dbReference type="SUPFAM" id="SSF53474">
    <property type="entry name" value="alpha/beta-Hydrolases"/>
    <property type="match status" value="1"/>
</dbReference>
<dbReference type="PROSITE" id="PS51257">
    <property type="entry name" value="PROKAR_LIPOPROTEIN"/>
    <property type="match status" value="1"/>
</dbReference>
<dbReference type="EMBL" id="CP097899">
    <property type="protein sequence ID" value="URN92556.1"/>
    <property type="molecule type" value="Genomic_DNA"/>
</dbReference>
<protein>
    <recommendedName>
        <fullName evidence="4">Alpha/beta hydrolase family protein</fullName>
    </recommendedName>
</protein>
<dbReference type="AlphaFoldDB" id="A0A9J6Z965"/>
<dbReference type="InterPro" id="IPR017395">
    <property type="entry name" value="Chlorophyllase-like"/>
</dbReference>
<evidence type="ECO:0000313" key="2">
    <source>
        <dbReference type="EMBL" id="URN92556.1"/>
    </source>
</evidence>
<evidence type="ECO:0000313" key="3">
    <source>
        <dbReference type="Proteomes" id="UP001056756"/>
    </source>
</evidence>
<dbReference type="Pfam" id="PF07224">
    <property type="entry name" value="Chlorophyllase"/>
    <property type="match status" value="1"/>
</dbReference>
<sequence>MKNYIYFCSIIIAALLLSSCNGKTSPEGTNDSSLSITTRELSVYEKPPLSKGTNEATTTEYNLGKKEYMSTSNKIMPYEVRGIIGVPEGQGPFPLILISHGSHENEKENLRFDTGFEYLVQHLAENGYIAVSMDMSKPYIWKYGDNDDQEKSIPVANDHIEGLLNANEGNNGGFPIDLKGKIDPNQIALMGHSRGGETVFEIAKDQESRGRSIQAILSIAPTYFFEHNWPDADVAILVPEYDGDVISLDGFITYRSLSKEVNHDYSVTQLMKANHNYFNRKVTRNDASFSLVKNTSVDQLSREQQESFLMDFATDFYHASLKGQKEAFILPSVAQPNTMYDFDVTVMYQTKKAKRIADASEINGYSTEGAEIKQSIDSWFYKNDEVLIDTITSGDGDLMTRELINVKWEQSNAVLKFVPSISDFSEYAGLTINSVIDSADEINSKDSSQSFTILLRDTKGNTSSLTLPPNLNALTYSAGNIDSTSLEDLDIFYWSRSTPLASINLPLSDFKNIDLTNIESVSFVFDQKNKGSIYIDSVWLN</sequence>
<reference evidence="2" key="1">
    <citation type="submission" date="2022-05" db="EMBL/GenBank/DDBJ databases">
        <title>Novel bacterial taxa in a minimal lignocellulolytic consortium and its capacity to transform plastics disclosed by genome-resolved metagenomics.</title>
        <authorList>
            <person name="Rodriguez C.A.D."/>
            <person name="Diaz-Garcia L."/>
            <person name="Herrera K."/>
            <person name="Tarazona N.A."/>
            <person name="Sproer C."/>
            <person name="Overmann J."/>
            <person name="Jimenez D.J."/>
        </authorList>
    </citation>
    <scope>NUCLEOTIDE SEQUENCE</scope>
    <source>
        <strain evidence="2">MAG5</strain>
    </source>
</reference>
<name>A0A9J6Z965_9BACL</name>
<proteinExistence type="predicted"/>
<organism evidence="2 3">
    <name type="scientific">Candidatus Pristimantibacillus lignocellulolyticus</name>
    <dbReference type="NCBI Taxonomy" id="2994561"/>
    <lineage>
        <taxon>Bacteria</taxon>
        <taxon>Bacillati</taxon>
        <taxon>Bacillota</taxon>
        <taxon>Bacilli</taxon>
        <taxon>Bacillales</taxon>
        <taxon>Paenibacillaceae</taxon>
        <taxon>Candidatus Pristimantibacillus</taxon>
    </lineage>
</organism>
<dbReference type="InterPro" id="IPR029058">
    <property type="entry name" value="AB_hydrolase_fold"/>
</dbReference>
<dbReference type="Gene3D" id="3.40.50.1820">
    <property type="entry name" value="alpha/beta hydrolase"/>
    <property type="match status" value="1"/>
</dbReference>
<gene>
    <name evidence="2" type="ORF">NAG76_11655</name>
</gene>
<feature type="signal peptide" evidence="1">
    <location>
        <begin position="1"/>
        <end position="24"/>
    </location>
</feature>
<dbReference type="KEGG" id="plig:NAG76_11655"/>